<dbReference type="OrthoDB" id="157622at2759"/>
<dbReference type="GO" id="GO:0046556">
    <property type="term" value="F:alpha-L-arabinofuranosidase activity"/>
    <property type="evidence" value="ECO:0007669"/>
    <property type="project" value="UniProtKB-UniRule"/>
</dbReference>
<dbReference type="Gene3D" id="2.60.120.200">
    <property type="match status" value="1"/>
</dbReference>
<feature type="disulfide bond" evidence="8">
    <location>
        <begin position="409"/>
        <end position="447"/>
    </location>
</feature>
<feature type="disulfide bond" evidence="8">
    <location>
        <begin position="184"/>
        <end position="185"/>
    </location>
</feature>
<keyword evidence="6 9" id="KW-0326">Glycosidase</keyword>
<organism evidence="12 13">
    <name type="scientific">Coleophoma cylindrospora</name>
    <dbReference type="NCBI Taxonomy" id="1849047"/>
    <lineage>
        <taxon>Eukaryota</taxon>
        <taxon>Fungi</taxon>
        <taxon>Dikarya</taxon>
        <taxon>Ascomycota</taxon>
        <taxon>Pezizomycotina</taxon>
        <taxon>Leotiomycetes</taxon>
        <taxon>Helotiales</taxon>
        <taxon>Dermateaceae</taxon>
        <taxon>Coleophoma</taxon>
    </lineage>
</organism>
<comment type="catalytic activity">
    <reaction evidence="1 9">
        <text>Hydrolysis of terminal non-reducing alpha-L-arabinofuranoside residues in alpha-L-arabinosides.</text>
        <dbReference type="EC" id="3.2.1.55"/>
    </reaction>
</comment>
<keyword evidence="9" id="KW-0624">Polysaccharide degradation</keyword>
<keyword evidence="9" id="KW-0858">Xylan degradation</keyword>
<dbReference type="InterPro" id="IPR013320">
    <property type="entry name" value="ConA-like_dom_sf"/>
</dbReference>
<dbReference type="Gene3D" id="2.80.10.50">
    <property type="match status" value="1"/>
</dbReference>
<protein>
    <recommendedName>
        <fullName evidence="9">Alpha-L-arabinofuranosidase</fullName>
        <ecNumber evidence="9">3.2.1.55</ecNumber>
    </recommendedName>
</protein>
<feature type="active site" description="Proton donor" evidence="7">
    <location>
        <position position="305"/>
    </location>
</feature>
<dbReference type="GO" id="GO:0046373">
    <property type="term" value="P:L-arabinose metabolic process"/>
    <property type="evidence" value="ECO:0007669"/>
    <property type="project" value="UniProtKB-UniRule"/>
</dbReference>
<feature type="active site" description="Nucleophile" evidence="7">
    <location>
        <position position="229"/>
    </location>
</feature>
<dbReference type="EC" id="3.2.1.55" evidence="9"/>
<evidence type="ECO:0000256" key="1">
    <source>
        <dbReference type="ARBA" id="ARBA00001462"/>
    </source>
</evidence>
<dbReference type="FunFam" id="2.60.120.200:FF:000131">
    <property type="entry name" value="Probable alpha-L-arabinofuranosidase B"/>
    <property type="match status" value="1"/>
</dbReference>
<dbReference type="FunFam" id="2.80.10.50:FF:000059">
    <property type="entry name" value="Probable alpha-L-arabinofuranosidase B"/>
    <property type="match status" value="1"/>
</dbReference>
<dbReference type="GO" id="GO:0031222">
    <property type="term" value="P:arabinan catabolic process"/>
    <property type="evidence" value="ECO:0007669"/>
    <property type="project" value="UniProtKB-UniRule"/>
</dbReference>
<feature type="domain" description="Alpha-L-arabinofuranosidase B arabinose-binding" evidence="10">
    <location>
        <begin position="360"/>
        <end position="501"/>
    </location>
</feature>
<evidence type="ECO:0000259" key="10">
    <source>
        <dbReference type="Pfam" id="PF05270"/>
    </source>
</evidence>
<comment type="caution">
    <text evidence="12">The sequence shown here is derived from an EMBL/GenBank/DDBJ whole genome shotgun (WGS) entry which is preliminary data.</text>
</comment>
<evidence type="ECO:0000259" key="11">
    <source>
        <dbReference type="Pfam" id="PF09206"/>
    </source>
</evidence>
<accession>A0A3D8Q5E7</accession>
<evidence type="ECO:0000313" key="13">
    <source>
        <dbReference type="Proteomes" id="UP000256645"/>
    </source>
</evidence>
<dbReference type="AlphaFoldDB" id="A0A3D8Q5E7"/>
<evidence type="ECO:0000256" key="8">
    <source>
        <dbReference type="PIRSR" id="PIRSR638964-3"/>
    </source>
</evidence>
<keyword evidence="9" id="KW-0964">Secreted</keyword>
<feature type="domain" description="Alpha-L-arabinofuranosidase B catalytic" evidence="11">
    <location>
        <begin position="28"/>
        <end position="342"/>
    </location>
</feature>
<comment type="pathway">
    <text evidence="9">Glycan metabolism; L-arabinan degradation.</text>
</comment>
<dbReference type="InterPro" id="IPR015289">
    <property type="entry name" value="A-L-arabinofuranosidase_B_cat"/>
</dbReference>
<dbReference type="SUPFAM" id="SSF49899">
    <property type="entry name" value="Concanavalin A-like lectins/glucanases"/>
    <property type="match status" value="1"/>
</dbReference>
<dbReference type="Pfam" id="PF09206">
    <property type="entry name" value="ArabFuran-catal"/>
    <property type="match status" value="1"/>
</dbReference>
<gene>
    <name evidence="12" type="ORF">BP6252_13905</name>
</gene>
<evidence type="ECO:0000256" key="5">
    <source>
        <dbReference type="ARBA" id="ARBA00023180"/>
    </source>
</evidence>
<feature type="disulfide bond" evidence="8">
    <location>
        <begin position="29"/>
        <end position="39"/>
    </location>
</feature>
<dbReference type="EMBL" id="PDLM01000025">
    <property type="protein sequence ID" value="RDW57033.1"/>
    <property type="molecule type" value="Genomic_DNA"/>
</dbReference>
<evidence type="ECO:0000256" key="7">
    <source>
        <dbReference type="PIRSR" id="PIRSR638964-1"/>
    </source>
</evidence>
<feature type="signal peptide" evidence="9">
    <location>
        <begin position="1"/>
        <end position="26"/>
    </location>
</feature>
<dbReference type="GO" id="GO:0045493">
    <property type="term" value="P:xylan catabolic process"/>
    <property type="evidence" value="ECO:0007669"/>
    <property type="project" value="UniProtKB-KW"/>
</dbReference>
<keyword evidence="5" id="KW-0325">Glycoprotein</keyword>
<dbReference type="PANTHER" id="PTHR39447">
    <property type="entry name" value="ALPHA-L-ARABINOFURANOSIDASE B"/>
    <property type="match status" value="1"/>
</dbReference>
<evidence type="ECO:0000313" key="12">
    <source>
        <dbReference type="EMBL" id="RDW57033.1"/>
    </source>
</evidence>
<keyword evidence="3 9" id="KW-0732">Signal</keyword>
<keyword evidence="9" id="KW-0119">Carbohydrate metabolism</keyword>
<dbReference type="PANTHER" id="PTHR39447:SF2">
    <property type="entry name" value="ALPHA-L-ARABINOFURANOSIDASE B"/>
    <property type="match status" value="1"/>
</dbReference>
<reference evidence="12 13" key="1">
    <citation type="journal article" date="2018" name="IMA Fungus">
        <title>IMA Genome-F 9: Draft genome sequence of Annulohypoxylon stygium, Aspergillus mulundensis, Berkeleyomyces basicola (syn. Thielaviopsis basicola), Ceratocystis smalleyi, two Cercospora beticola strains, Coleophoma cylindrospora, Fusarium fracticaudum, Phialophora cf. hyalina, and Morchella septimelata.</title>
        <authorList>
            <person name="Wingfield B.D."/>
            <person name="Bills G.F."/>
            <person name="Dong Y."/>
            <person name="Huang W."/>
            <person name="Nel W.J."/>
            <person name="Swalarsk-Parry B.S."/>
            <person name="Vaghefi N."/>
            <person name="Wilken P.M."/>
            <person name="An Z."/>
            <person name="de Beer Z.W."/>
            <person name="De Vos L."/>
            <person name="Chen L."/>
            <person name="Duong T.A."/>
            <person name="Gao Y."/>
            <person name="Hammerbacher A."/>
            <person name="Kikkert J.R."/>
            <person name="Li Y."/>
            <person name="Li H."/>
            <person name="Li K."/>
            <person name="Li Q."/>
            <person name="Liu X."/>
            <person name="Ma X."/>
            <person name="Naidoo K."/>
            <person name="Pethybridge S.J."/>
            <person name="Sun J."/>
            <person name="Steenkamp E.T."/>
            <person name="van der Nest M.A."/>
            <person name="van Wyk S."/>
            <person name="Wingfield M.J."/>
            <person name="Xiong C."/>
            <person name="Yue Q."/>
            <person name="Zhang X."/>
        </authorList>
    </citation>
    <scope>NUCLEOTIDE SEQUENCE [LARGE SCALE GENOMIC DNA]</scope>
    <source>
        <strain evidence="12 13">BP6252</strain>
    </source>
</reference>
<name>A0A3D8Q5E7_9HELO</name>
<keyword evidence="13" id="KW-1185">Reference proteome</keyword>
<comment type="subcellular location">
    <subcellularLocation>
        <location evidence="9">Secreted</location>
    </subcellularLocation>
</comment>
<proteinExistence type="inferred from homology"/>
<dbReference type="InterPro" id="IPR036195">
    <property type="entry name" value="AbfB_ABD_sf"/>
</dbReference>
<keyword evidence="8" id="KW-1015">Disulfide bond</keyword>
<dbReference type="GO" id="GO:0005576">
    <property type="term" value="C:extracellular region"/>
    <property type="evidence" value="ECO:0007669"/>
    <property type="project" value="UniProtKB-SubCell"/>
</dbReference>
<sequence length="506" mass="51933">MFSRPSCGRSCALALGLIATGSLVAAGPCDIYSSGGTPCVAAHSTTRALYSAFSGALYQVIRASDSATTTIAPLSAGGVANAAAQDSFCAGTTCLISIIYDQSGRGNHLTQAPPGGFDGPDVNGYDNLASATGAPVTLNGQKAYGVFISPGTGYRNNAVSGTATGDAAEGMYAILDGTHYNGACCFDYGNAETSSHDTGNGHMEAIYFGDSTAWGSGSGSGPWVMADLENGLFSGSGSGLNSADPSVSYRFLTTIIKGEPNQWAIRGGNAASGSLSTYYSGIRPTASGYNPMSKEGAIILGIGGDNSNGAQGTFYEGVMTSGYPSDATENSVQANIVAAKYATTSLTSGTAFTVGSHVSLRATTSGYTTRYIAHTGATVNTQVVTSSSTTALKQQASWTVVTGLGNSACFSFESVDTPGSYLRHYNFVLVLNADDGTKQFFEDATFCPQAGLSGTGSSIRSWSYPTRYFRHYTNLLYVASDGGVDTFDATASFIDDVSWAVSTGFA</sequence>
<evidence type="ECO:0000256" key="6">
    <source>
        <dbReference type="ARBA" id="ARBA00023295"/>
    </source>
</evidence>
<dbReference type="STRING" id="1849047.A0A3D8Q5E7"/>
<evidence type="ECO:0000256" key="2">
    <source>
        <dbReference type="ARBA" id="ARBA00006963"/>
    </source>
</evidence>
<dbReference type="CDD" id="cd23399">
    <property type="entry name" value="beta-trefoil_ABD_ABFB"/>
    <property type="match status" value="1"/>
</dbReference>
<evidence type="ECO:0000256" key="9">
    <source>
        <dbReference type="RuleBase" id="RU367111"/>
    </source>
</evidence>
<dbReference type="Pfam" id="PF05270">
    <property type="entry name" value="AbfB"/>
    <property type="match status" value="1"/>
</dbReference>
<evidence type="ECO:0000256" key="3">
    <source>
        <dbReference type="ARBA" id="ARBA00022729"/>
    </source>
</evidence>
<dbReference type="Proteomes" id="UP000256645">
    <property type="component" value="Unassembled WGS sequence"/>
</dbReference>
<evidence type="ECO:0000256" key="4">
    <source>
        <dbReference type="ARBA" id="ARBA00022801"/>
    </source>
</evidence>
<dbReference type="InterPro" id="IPR007934">
    <property type="entry name" value="AbfB_ABD"/>
</dbReference>
<dbReference type="UniPathway" id="UPA00667"/>
<dbReference type="GO" id="GO:0045490">
    <property type="term" value="P:pectin catabolic process"/>
    <property type="evidence" value="ECO:0007669"/>
    <property type="project" value="TreeGrafter"/>
</dbReference>
<feature type="disulfide bond" evidence="8">
    <location>
        <begin position="89"/>
        <end position="94"/>
    </location>
</feature>
<dbReference type="SUPFAM" id="SSF110221">
    <property type="entry name" value="AbfB domain"/>
    <property type="match status" value="1"/>
</dbReference>
<comment type="similarity">
    <text evidence="2 9">Belongs to the glycosyl hydrolase 54 family.</text>
</comment>
<dbReference type="InterPro" id="IPR038964">
    <property type="entry name" value="ABFB"/>
</dbReference>
<keyword evidence="4 9" id="KW-0378">Hydrolase</keyword>
<feature type="chain" id="PRO_5027158380" description="Alpha-L-arabinofuranosidase" evidence="9">
    <location>
        <begin position="27"/>
        <end position="506"/>
    </location>
</feature>